<dbReference type="GO" id="GO:0008168">
    <property type="term" value="F:methyltransferase activity"/>
    <property type="evidence" value="ECO:0007669"/>
    <property type="project" value="UniProtKB-KW"/>
</dbReference>
<dbReference type="CDD" id="cd02440">
    <property type="entry name" value="AdoMet_MTases"/>
    <property type="match status" value="1"/>
</dbReference>
<feature type="active site" description="Proton acceptor" evidence="4">
    <location>
        <position position="170"/>
    </location>
</feature>
<dbReference type="InterPro" id="IPR029063">
    <property type="entry name" value="SAM-dependent_MTases_sf"/>
</dbReference>
<dbReference type="InterPro" id="IPR030374">
    <property type="entry name" value="PABS"/>
</dbReference>
<keyword evidence="7" id="KW-1185">Reference proteome</keyword>
<evidence type="ECO:0000313" key="6">
    <source>
        <dbReference type="EMBL" id="OEU21353.1"/>
    </source>
</evidence>
<organism evidence="6 7">
    <name type="scientific">Fragilariopsis cylindrus CCMP1102</name>
    <dbReference type="NCBI Taxonomy" id="635003"/>
    <lineage>
        <taxon>Eukaryota</taxon>
        <taxon>Sar</taxon>
        <taxon>Stramenopiles</taxon>
        <taxon>Ochrophyta</taxon>
        <taxon>Bacillariophyta</taxon>
        <taxon>Bacillariophyceae</taxon>
        <taxon>Bacillariophycidae</taxon>
        <taxon>Bacillariales</taxon>
        <taxon>Bacillariaceae</taxon>
        <taxon>Fragilariopsis</taxon>
    </lineage>
</organism>
<dbReference type="PROSITE" id="PS51006">
    <property type="entry name" value="PABS_2"/>
    <property type="match status" value="1"/>
</dbReference>
<sequence length="211" mass="23757">MDVYDVLKPGVQSLDLYTRSLLNDGSYESLNPELFAPDRIVFLDGVLQSRKSGDAAYHESLVHPAMFAHDNPRRVAIVGGGEGATLREVLKHNTVEKVIMIDIDEQMVEYSKTNLPFWSDCSKLSKSADSCFDDPRVETYYLDAFKWFIDRFSSNDSIINEEPFDVIIMDALDPQIQKQFVDTLYDGGPFLRSLPNALTEHGILISQVGEA</sequence>
<dbReference type="GO" id="GO:0032259">
    <property type="term" value="P:methylation"/>
    <property type="evidence" value="ECO:0007669"/>
    <property type="project" value="UniProtKB-KW"/>
</dbReference>
<name>A0A1E7FU34_9STRA</name>
<keyword evidence="6" id="KW-0489">Methyltransferase</keyword>
<dbReference type="InParanoid" id="A0A1E7FU34"/>
<protein>
    <submittedName>
        <fullName evidence="6">S-adenosyl-L-methionine-dependent methyltransferase</fullName>
    </submittedName>
</protein>
<evidence type="ECO:0000256" key="2">
    <source>
        <dbReference type="ARBA" id="ARBA00022679"/>
    </source>
</evidence>
<evidence type="ECO:0000256" key="3">
    <source>
        <dbReference type="ARBA" id="ARBA00023115"/>
    </source>
</evidence>
<evidence type="ECO:0000256" key="1">
    <source>
        <dbReference type="ARBA" id="ARBA00007867"/>
    </source>
</evidence>
<comment type="similarity">
    <text evidence="1">Belongs to the spermidine/spermine synthase family.</text>
</comment>
<dbReference type="Gene3D" id="3.40.50.150">
    <property type="entry name" value="Vaccinia Virus protein VP39"/>
    <property type="match status" value="1"/>
</dbReference>
<dbReference type="Proteomes" id="UP000095751">
    <property type="component" value="Unassembled WGS sequence"/>
</dbReference>
<feature type="domain" description="PABS" evidence="5">
    <location>
        <begin position="1"/>
        <end position="211"/>
    </location>
</feature>
<dbReference type="AlphaFoldDB" id="A0A1E7FU34"/>
<dbReference type="PANTHER" id="PTHR43317">
    <property type="entry name" value="THERMOSPERMINE SYNTHASE ACAULIS5"/>
    <property type="match status" value="1"/>
</dbReference>
<feature type="non-terminal residue" evidence="6">
    <location>
        <position position="211"/>
    </location>
</feature>
<dbReference type="Pfam" id="PF01564">
    <property type="entry name" value="Spermine_synth"/>
    <property type="match status" value="1"/>
</dbReference>
<evidence type="ECO:0000313" key="7">
    <source>
        <dbReference type="Proteomes" id="UP000095751"/>
    </source>
</evidence>
<proteinExistence type="inferred from homology"/>
<gene>
    <name evidence="6" type="ORF">FRACYDRAFT_181195</name>
</gene>
<keyword evidence="2 4" id="KW-0808">Transferase</keyword>
<dbReference type="OrthoDB" id="38125at2759"/>
<dbReference type="SUPFAM" id="SSF53335">
    <property type="entry name" value="S-adenosyl-L-methionine-dependent methyltransferases"/>
    <property type="match status" value="1"/>
</dbReference>
<keyword evidence="3 4" id="KW-0620">Polyamine biosynthesis</keyword>
<dbReference type="PROSITE" id="PS01330">
    <property type="entry name" value="PABS_1"/>
    <property type="match status" value="1"/>
</dbReference>
<reference evidence="6 7" key="1">
    <citation type="submission" date="2016-09" db="EMBL/GenBank/DDBJ databases">
        <title>Extensive genetic diversity and differential bi-allelic expression allows diatom success in the polar Southern Ocean.</title>
        <authorList>
            <consortium name="DOE Joint Genome Institute"/>
            <person name="Mock T."/>
            <person name="Otillar R.P."/>
            <person name="Strauss J."/>
            <person name="Dupont C."/>
            <person name="Frickenhaus S."/>
            <person name="Maumus F."/>
            <person name="Mcmullan M."/>
            <person name="Sanges R."/>
            <person name="Schmutz J."/>
            <person name="Toseland A."/>
            <person name="Valas R."/>
            <person name="Veluchamy A."/>
            <person name="Ward B.J."/>
            <person name="Allen A."/>
            <person name="Barry K."/>
            <person name="Falciatore A."/>
            <person name="Ferrante M."/>
            <person name="Fortunato A.E."/>
            <person name="Gloeckner G."/>
            <person name="Gruber A."/>
            <person name="Hipkin R."/>
            <person name="Janech M."/>
            <person name="Kroth P."/>
            <person name="Leese F."/>
            <person name="Lindquist E."/>
            <person name="Lyon B.R."/>
            <person name="Martin J."/>
            <person name="Mayer C."/>
            <person name="Parker M."/>
            <person name="Quesneville H."/>
            <person name="Raymond J."/>
            <person name="Uhlig C."/>
            <person name="Valentin K.U."/>
            <person name="Worden A.Z."/>
            <person name="Armbrust E.V."/>
            <person name="Bowler C."/>
            <person name="Green B."/>
            <person name="Moulton V."/>
            <person name="Van Oosterhout C."/>
            <person name="Grigoriev I."/>
        </authorList>
    </citation>
    <scope>NUCLEOTIDE SEQUENCE [LARGE SCALE GENOMIC DNA]</scope>
    <source>
        <strain evidence="6 7">CCMP1102</strain>
    </source>
</reference>
<dbReference type="EMBL" id="KV784354">
    <property type="protein sequence ID" value="OEU21353.1"/>
    <property type="molecule type" value="Genomic_DNA"/>
</dbReference>
<accession>A0A1E7FU34</accession>
<dbReference type="GO" id="GO:0006596">
    <property type="term" value="P:polyamine biosynthetic process"/>
    <property type="evidence" value="ECO:0007669"/>
    <property type="project" value="UniProtKB-UniRule"/>
</dbReference>
<dbReference type="PANTHER" id="PTHR43317:SF1">
    <property type="entry name" value="THERMOSPERMINE SYNTHASE ACAULIS5"/>
    <property type="match status" value="1"/>
</dbReference>
<dbReference type="InterPro" id="IPR030373">
    <property type="entry name" value="PABS_CS"/>
</dbReference>
<evidence type="ECO:0000259" key="5">
    <source>
        <dbReference type="PROSITE" id="PS51006"/>
    </source>
</evidence>
<dbReference type="KEGG" id="fcy:FRACYDRAFT_181195"/>
<evidence type="ECO:0000256" key="4">
    <source>
        <dbReference type="PROSITE-ProRule" id="PRU00354"/>
    </source>
</evidence>